<feature type="domain" description="GED" evidence="11">
    <location>
        <begin position="567"/>
        <end position="658"/>
    </location>
</feature>
<dbReference type="PROSITE" id="PS00410">
    <property type="entry name" value="G_DYNAMIN_1"/>
    <property type="match status" value="1"/>
</dbReference>
<keyword evidence="8" id="KW-0206">Cytoskeleton</keyword>
<dbReference type="InterPro" id="IPR022812">
    <property type="entry name" value="Dynamin"/>
</dbReference>
<keyword evidence="5" id="KW-0378">Hydrolase</keyword>
<dbReference type="Pfam" id="PF01031">
    <property type="entry name" value="Dynamin_M"/>
    <property type="match status" value="1"/>
</dbReference>
<dbReference type="PROSITE" id="PS51388">
    <property type="entry name" value="GED"/>
    <property type="match status" value="1"/>
</dbReference>
<dbReference type="InterPro" id="IPR001401">
    <property type="entry name" value="Dynamin_GTPase"/>
</dbReference>
<comment type="similarity">
    <text evidence="9">Belongs to the TRAFAC class dynamin-like GTPase superfamily. Dynamin/Fzo/YdjA family.</text>
</comment>
<reference evidence="13 14" key="1">
    <citation type="journal article" date="2022" name="Nat. Genet.">
        <title>Improved pea reference genome and pan-genome highlight genomic features and evolutionary characteristics.</title>
        <authorList>
            <person name="Yang T."/>
            <person name="Liu R."/>
            <person name="Luo Y."/>
            <person name="Hu S."/>
            <person name="Wang D."/>
            <person name="Wang C."/>
            <person name="Pandey M.K."/>
            <person name="Ge S."/>
            <person name="Xu Q."/>
            <person name="Li N."/>
            <person name="Li G."/>
            <person name="Huang Y."/>
            <person name="Saxena R.K."/>
            <person name="Ji Y."/>
            <person name="Li M."/>
            <person name="Yan X."/>
            <person name="He Y."/>
            <person name="Liu Y."/>
            <person name="Wang X."/>
            <person name="Xiang C."/>
            <person name="Varshney R.K."/>
            <person name="Ding H."/>
            <person name="Gao S."/>
            <person name="Zong X."/>
        </authorList>
    </citation>
    <scope>NUCLEOTIDE SEQUENCE [LARGE SCALE GENOMIC DNA]</scope>
    <source>
        <strain evidence="13 14">cv. Zhongwan 6</strain>
    </source>
</reference>
<dbReference type="InterPro" id="IPR019762">
    <property type="entry name" value="Dynamin_GTPase_CS"/>
</dbReference>
<dbReference type="Gene3D" id="1.20.120.1240">
    <property type="entry name" value="Dynamin, middle domain"/>
    <property type="match status" value="2"/>
</dbReference>
<dbReference type="InterPro" id="IPR003130">
    <property type="entry name" value="GED"/>
</dbReference>
<dbReference type="PANTHER" id="PTHR11566">
    <property type="entry name" value="DYNAMIN"/>
    <property type="match status" value="1"/>
</dbReference>
<dbReference type="GO" id="GO:0003924">
    <property type="term" value="F:GTPase activity"/>
    <property type="evidence" value="ECO:0007669"/>
    <property type="project" value="InterPro"/>
</dbReference>
<dbReference type="SUPFAM" id="SSF52540">
    <property type="entry name" value="P-loop containing nucleoside triphosphate hydrolases"/>
    <property type="match status" value="1"/>
</dbReference>
<evidence type="ECO:0000256" key="6">
    <source>
        <dbReference type="ARBA" id="ARBA00023134"/>
    </source>
</evidence>
<dbReference type="Gene3D" id="3.40.50.300">
    <property type="entry name" value="P-loop containing nucleotide triphosphate hydrolases"/>
    <property type="match status" value="1"/>
</dbReference>
<dbReference type="SMART" id="SM00302">
    <property type="entry name" value="GED"/>
    <property type="match status" value="1"/>
</dbReference>
<dbReference type="InterPro" id="IPR030381">
    <property type="entry name" value="G_DYNAMIN_dom"/>
</dbReference>
<keyword evidence="14" id="KW-1185">Reference proteome</keyword>
<comment type="caution">
    <text evidence="13">The sequence shown here is derived from an EMBL/GenBank/DDBJ whole genome shotgun (WGS) entry which is preliminary data.</text>
</comment>
<dbReference type="PROSITE" id="PS51718">
    <property type="entry name" value="G_DYNAMIN_2"/>
    <property type="match status" value="1"/>
</dbReference>
<evidence type="ECO:0000256" key="1">
    <source>
        <dbReference type="ARBA" id="ARBA00004245"/>
    </source>
</evidence>
<dbReference type="Proteomes" id="UP001058974">
    <property type="component" value="Chromosome 6"/>
</dbReference>
<evidence type="ECO:0000256" key="2">
    <source>
        <dbReference type="ARBA" id="ARBA00022490"/>
    </source>
</evidence>
<dbReference type="PANTHER" id="PTHR11566:SF80">
    <property type="entry name" value="PHRAGMOPLASTIN DRP1C"/>
    <property type="match status" value="1"/>
</dbReference>
<dbReference type="InterPro" id="IPR027417">
    <property type="entry name" value="P-loop_NTPase"/>
</dbReference>
<dbReference type="SMART" id="SM00053">
    <property type="entry name" value="DYNc"/>
    <property type="match status" value="1"/>
</dbReference>
<dbReference type="GO" id="GO:0016020">
    <property type="term" value="C:membrane"/>
    <property type="evidence" value="ECO:0007669"/>
    <property type="project" value="TreeGrafter"/>
</dbReference>
<evidence type="ECO:0000259" key="12">
    <source>
        <dbReference type="PROSITE" id="PS51718"/>
    </source>
</evidence>
<dbReference type="GO" id="GO:0005737">
    <property type="term" value="C:cytoplasm"/>
    <property type="evidence" value="ECO:0007669"/>
    <property type="project" value="TreeGrafter"/>
</dbReference>
<dbReference type="Pfam" id="PF02212">
    <property type="entry name" value="GED"/>
    <property type="match status" value="1"/>
</dbReference>
<evidence type="ECO:0000259" key="11">
    <source>
        <dbReference type="PROSITE" id="PS51388"/>
    </source>
</evidence>
<dbReference type="GO" id="GO:0008017">
    <property type="term" value="F:microtubule binding"/>
    <property type="evidence" value="ECO:0007669"/>
    <property type="project" value="TreeGrafter"/>
</dbReference>
<feature type="domain" description="Dynamin-type G" evidence="12">
    <location>
        <begin position="32"/>
        <end position="301"/>
    </location>
</feature>
<dbReference type="GO" id="GO:0005874">
    <property type="term" value="C:microtubule"/>
    <property type="evidence" value="ECO:0007669"/>
    <property type="project" value="UniProtKB-KW"/>
</dbReference>
<dbReference type="Gramene" id="Psat06G0128100-T1">
    <property type="protein sequence ID" value="KAI5394577.1"/>
    <property type="gene ID" value="KIW84_061281"/>
</dbReference>
<evidence type="ECO:0000256" key="4">
    <source>
        <dbReference type="ARBA" id="ARBA00022741"/>
    </source>
</evidence>
<dbReference type="EMBL" id="JAMSHJ010000006">
    <property type="protein sequence ID" value="KAI5394577.1"/>
    <property type="molecule type" value="Genomic_DNA"/>
</dbReference>
<evidence type="ECO:0000256" key="9">
    <source>
        <dbReference type="RuleBase" id="RU003932"/>
    </source>
</evidence>
<dbReference type="InterPro" id="IPR045063">
    <property type="entry name" value="Dynamin_N"/>
</dbReference>
<feature type="compositionally biased region" description="Low complexity" evidence="10">
    <location>
        <begin position="546"/>
        <end position="558"/>
    </location>
</feature>
<dbReference type="AlphaFoldDB" id="A0A9D4W3V4"/>
<dbReference type="InterPro" id="IPR020850">
    <property type="entry name" value="GED_dom"/>
</dbReference>
<evidence type="ECO:0000313" key="14">
    <source>
        <dbReference type="Proteomes" id="UP001058974"/>
    </source>
</evidence>
<evidence type="ECO:0000256" key="3">
    <source>
        <dbReference type="ARBA" id="ARBA00022701"/>
    </source>
</evidence>
<organism evidence="13 14">
    <name type="scientific">Pisum sativum</name>
    <name type="common">Garden pea</name>
    <name type="synonym">Lathyrus oleraceus</name>
    <dbReference type="NCBI Taxonomy" id="3888"/>
    <lineage>
        <taxon>Eukaryota</taxon>
        <taxon>Viridiplantae</taxon>
        <taxon>Streptophyta</taxon>
        <taxon>Embryophyta</taxon>
        <taxon>Tracheophyta</taxon>
        <taxon>Spermatophyta</taxon>
        <taxon>Magnoliopsida</taxon>
        <taxon>eudicotyledons</taxon>
        <taxon>Gunneridae</taxon>
        <taxon>Pentapetalae</taxon>
        <taxon>rosids</taxon>
        <taxon>fabids</taxon>
        <taxon>Fabales</taxon>
        <taxon>Fabaceae</taxon>
        <taxon>Papilionoideae</taxon>
        <taxon>50 kb inversion clade</taxon>
        <taxon>NPAAA clade</taxon>
        <taxon>Hologalegina</taxon>
        <taxon>IRL clade</taxon>
        <taxon>Fabeae</taxon>
        <taxon>Lathyrus</taxon>
    </lineage>
</organism>
<accession>A0A9D4W3V4</accession>
<dbReference type="PRINTS" id="PR00195">
    <property type="entry name" value="DYNAMIN"/>
</dbReference>
<evidence type="ECO:0000256" key="8">
    <source>
        <dbReference type="ARBA" id="ARBA00023212"/>
    </source>
</evidence>
<proteinExistence type="inferred from homology"/>
<evidence type="ECO:0000313" key="13">
    <source>
        <dbReference type="EMBL" id="KAI5394577.1"/>
    </source>
</evidence>
<name>A0A9D4W3V4_PEA</name>
<keyword evidence="4 9" id="KW-0547">Nucleotide-binding</keyword>
<feature type="region of interest" description="Disordered" evidence="10">
    <location>
        <begin position="543"/>
        <end position="562"/>
    </location>
</feature>
<comment type="subcellular location">
    <subcellularLocation>
        <location evidence="1">Cytoplasm</location>
        <location evidence="1">Cytoskeleton</location>
    </subcellularLocation>
</comment>
<dbReference type="GO" id="GO:0005525">
    <property type="term" value="F:GTP binding"/>
    <property type="evidence" value="ECO:0007669"/>
    <property type="project" value="UniProtKB-KW"/>
</dbReference>
<protein>
    <submittedName>
        <fullName evidence="13">Dynamin- protein 1C</fullName>
    </submittedName>
</protein>
<dbReference type="FunFam" id="3.40.50.300:FF:000228">
    <property type="entry name" value="dynamin-related protein 1E"/>
    <property type="match status" value="1"/>
</dbReference>
<sequence>MATMTSLIGLINKIQRACTVLGDHGGGGLSLWEALPSVAVVGGQSSGKSSVLESVVGRDFLPRGSGIVTRRPLVLQLHKTEDGQQDYAEFLHAPRKRFTDFVAVRQEIADETDRITGKSKQISNIPIQLSIHSPNVVNLTLIDLPGLTKVAVEGQSESIVQDIEHMVRSYVEKPNCIILAISPANQDIATSDAIKIAKEVDPSGERTFGVVTKLDLMDKGTNAVDVLEGRHYRLQHPWVGIVNRSQADINKNVDMILARKKEREYFETSPEYGHLAHKMGAEYLAKLLSEHLEIVIRQRIPSIIALINKTIDELNAELDRIGRPIAVDSGAQLYTILEMCRAFDKVFKEHIDGGRPGGDKIYGVFDNQLPAALKKLPFDRHLSLKNVQRVVTEADGYQPHLIAPEQGYRRLIEGCLGYFKGPADASVDAVILLTLFRLNICSTEETLMFLFPDQNLFNMELWLVHLVLKELVRKAIAATEVSNALSYAKELKRFPTLKNEIATAANDSLDRFREESRKTVTRLVDMESSYLTVEFFRKINLESETNPGRNTPNNPNPNLDSYSDNHLRKIGSNVNAYINMICDTLKNSIPKAVVYCQVREAKRSLLNRFYVQVGKKEKEQLGTMLDEDPALMEKRTQLAKRLELYKQARDDIDSVAWK</sequence>
<keyword evidence="7" id="KW-0505">Motor protein</keyword>
<gene>
    <name evidence="13" type="ORF">KIW84_061281</name>
</gene>
<dbReference type="CDD" id="cd08771">
    <property type="entry name" value="DLP_1"/>
    <property type="match status" value="1"/>
</dbReference>
<evidence type="ECO:0000256" key="5">
    <source>
        <dbReference type="ARBA" id="ARBA00022801"/>
    </source>
</evidence>
<keyword evidence="6 9" id="KW-0342">GTP-binding</keyword>
<keyword evidence="2" id="KW-0963">Cytoplasm</keyword>
<evidence type="ECO:0000256" key="7">
    <source>
        <dbReference type="ARBA" id="ARBA00023175"/>
    </source>
</evidence>
<keyword evidence="3" id="KW-0493">Microtubule</keyword>
<evidence type="ECO:0000256" key="10">
    <source>
        <dbReference type="SAM" id="MobiDB-lite"/>
    </source>
</evidence>
<dbReference type="Pfam" id="PF00350">
    <property type="entry name" value="Dynamin_N"/>
    <property type="match status" value="1"/>
</dbReference>
<dbReference type="InterPro" id="IPR000375">
    <property type="entry name" value="Dynamin_stalk"/>
</dbReference>